<accession>A0A9P6FLU8</accession>
<feature type="region of interest" description="Disordered" evidence="2">
    <location>
        <begin position="128"/>
        <end position="171"/>
    </location>
</feature>
<evidence type="ECO:0000313" key="4">
    <source>
        <dbReference type="Proteomes" id="UP000780801"/>
    </source>
</evidence>
<gene>
    <name evidence="3" type="ORF">BGW38_007881</name>
</gene>
<dbReference type="Proteomes" id="UP000780801">
    <property type="component" value="Unassembled WGS sequence"/>
</dbReference>
<protein>
    <submittedName>
        <fullName evidence="3">Uncharacterized protein</fullName>
    </submittedName>
</protein>
<dbReference type="EMBL" id="JAABOA010005281">
    <property type="protein sequence ID" value="KAF9577116.1"/>
    <property type="molecule type" value="Genomic_DNA"/>
</dbReference>
<feature type="coiled-coil region" evidence="1">
    <location>
        <begin position="25"/>
        <end position="52"/>
    </location>
</feature>
<keyword evidence="4" id="KW-1185">Reference proteome</keyword>
<reference evidence="3" key="1">
    <citation type="journal article" date="2020" name="Fungal Divers.">
        <title>Resolving the Mortierellaceae phylogeny through synthesis of multi-gene phylogenetics and phylogenomics.</title>
        <authorList>
            <person name="Vandepol N."/>
            <person name="Liber J."/>
            <person name="Desiro A."/>
            <person name="Na H."/>
            <person name="Kennedy M."/>
            <person name="Barry K."/>
            <person name="Grigoriev I.V."/>
            <person name="Miller A.N."/>
            <person name="O'Donnell K."/>
            <person name="Stajich J.E."/>
            <person name="Bonito G."/>
        </authorList>
    </citation>
    <scope>NUCLEOTIDE SEQUENCE</scope>
    <source>
        <strain evidence="3">KOD1015</strain>
    </source>
</reference>
<feature type="compositionally biased region" description="Basic and acidic residues" evidence="2">
    <location>
        <begin position="161"/>
        <end position="170"/>
    </location>
</feature>
<organism evidence="3 4">
    <name type="scientific">Lunasporangiospora selenospora</name>
    <dbReference type="NCBI Taxonomy" id="979761"/>
    <lineage>
        <taxon>Eukaryota</taxon>
        <taxon>Fungi</taxon>
        <taxon>Fungi incertae sedis</taxon>
        <taxon>Mucoromycota</taxon>
        <taxon>Mortierellomycotina</taxon>
        <taxon>Mortierellomycetes</taxon>
        <taxon>Mortierellales</taxon>
        <taxon>Mortierellaceae</taxon>
        <taxon>Lunasporangiospora</taxon>
    </lineage>
</organism>
<evidence type="ECO:0000256" key="1">
    <source>
        <dbReference type="SAM" id="Coils"/>
    </source>
</evidence>
<name>A0A9P6FLU8_9FUNG</name>
<evidence type="ECO:0000256" key="2">
    <source>
        <dbReference type="SAM" id="MobiDB-lite"/>
    </source>
</evidence>
<keyword evidence="1" id="KW-0175">Coiled coil</keyword>
<comment type="caution">
    <text evidence="3">The sequence shown here is derived from an EMBL/GenBank/DDBJ whole genome shotgun (WGS) entry which is preliminary data.</text>
</comment>
<dbReference type="AlphaFoldDB" id="A0A9P6FLU8"/>
<dbReference type="OrthoDB" id="21214at2759"/>
<evidence type="ECO:0000313" key="3">
    <source>
        <dbReference type="EMBL" id="KAF9577116.1"/>
    </source>
</evidence>
<sequence length="211" mass="23690">MLAKAWVRKHVTQRFYHLFVSELADLRLRVENERLREENSQLQEQVREYERWMEYIMTKFRLQNEAALRLQEENVMLHTRLADLGAVARRAIHGEYYATETLIEALETENRTLREMLGVASEDQGFGQTNRLLGHGIGDDGGEVRPPGGNRVSFPSTASDHGSEETDERPLQALGPSIQRATTILPSVALTGFAVTTAQSDAAADAAASFY</sequence>
<proteinExistence type="predicted"/>